<dbReference type="Pfam" id="PF00072">
    <property type="entry name" value="Response_reg"/>
    <property type="match status" value="1"/>
</dbReference>
<dbReference type="CDD" id="cd06170">
    <property type="entry name" value="LuxR_C_like"/>
    <property type="match status" value="1"/>
</dbReference>
<accession>A0ABV3S6L4</accession>
<proteinExistence type="predicted"/>
<feature type="domain" description="Response regulatory" evidence="6">
    <location>
        <begin position="6"/>
        <end position="120"/>
    </location>
</feature>
<feature type="modified residue" description="4-aspartylphosphate" evidence="4">
    <location>
        <position position="55"/>
    </location>
</feature>
<dbReference type="EMBL" id="JBAKFJ010000001">
    <property type="protein sequence ID" value="MEX0385752.1"/>
    <property type="molecule type" value="Genomic_DNA"/>
</dbReference>
<dbReference type="SMART" id="SM00421">
    <property type="entry name" value="HTH_LUXR"/>
    <property type="match status" value="1"/>
</dbReference>
<reference evidence="7 8" key="1">
    <citation type="submission" date="2024-02" db="EMBL/GenBank/DDBJ databases">
        <title>New especies of Spiribacter isolated from saline water.</title>
        <authorList>
            <person name="Leon M.J."/>
            <person name="De La Haba R."/>
            <person name="Sanchez-Porro C."/>
            <person name="Ventosa A."/>
        </authorList>
    </citation>
    <scope>NUCLEOTIDE SEQUENCE [LARGE SCALE GENOMIC DNA]</scope>
    <source>
        <strain evidence="8">ag22IC4-227</strain>
    </source>
</reference>
<evidence type="ECO:0000256" key="1">
    <source>
        <dbReference type="ARBA" id="ARBA00023015"/>
    </source>
</evidence>
<feature type="domain" description="HTH luxR-type" evidence="5">
    <location>
        <begin position="132"/>
        <end position="197"/>
    </location>
</feature>
<dbReference type="Gene3D" id="1.10.10.10">
    <property type="entry name" value="Winged helix-like DNA-binding domain superfamily/Winged helix DNA-binding domain"/>
    <property type="match status" value="1"/>
</dbReference>
<dbReference type="PRINTS" id="PR00038">
    <property type="entry name" value="HTHLUXR"/>
</dbReference>
<evidence type="ECO:0000259" key="5">
    <source>
        <dbReference type="PROSITE" id="PS50043"/>
    </source>
</evidence>
<dbReference type="RefSeq" id="WP_367966232.1">
    <property type="nucleotide sequence ID" value="NZ_JBAKFI010000004.1"/>
</dbReference>
<dbReference type="InterPro" id="IPR016032">
    <property type="entry name" value="Sig_transdc_resp-reg_C-effctor"/>
</dbReference>
<organism evidence="7 8">
    <name type="scientific">Spiribacter onubensis</name>
    <dbReference type="NCBI Taxonomy" id="3122420"/>
    <lineage>
        <taxon>Bacteria</taxon>
        <taxon>Pseudomonadati</taxon>
        <taxon>Pseudomonadota</taxon>
        <taxon>Gammaproteobacteria</taxon>
        <taxon>Chromatiales</taxon>
        <taxon>Ectothiorhodospiraceae</taxon>
        <taxon>Spiribacter</taxon>
    </lineage>
</organism>
<dbReference type="InterPro" id="IPR011006">
    <property type="entry name" value="CheY-like_superfamily"/>
</dbReference>
<dbReference type="Gene3D" id="3.40.50.2300">
    <property type="match status" value="1"/>
</dbReference>
<dbReference type="PANTHER" id="PTHR44688">
    <property type="entry name" value="DNA-BINDING TRANSCRIPTIONAL ACTIVATOR DEVR_DOSR"/>
    <property type="match status" value="1"/>
</dbReference>
<keyword evidence="4" id="KW-0597">Phosphoprotein</keyword>
<dbReference type="SUPFAM" id="SSF52172">
    <property type="entry name" value="CheY-like"/>
    <property type="match status" value="1"/>
</dbReference>
<dbReference type="InterPro" id="IPR000792">
    <property type="entry name" value="Tscrpt_reg_LuxR_C"/>
</dbReference>
<dbReference type="SMART" id="SM00448">
    <property type="entry name" value="REC"/>
    <property type="match status" value="1"/>
</dbReference>
<evidence type="ECO:0000313" key="8">
    <source>
        <dbReference type="Proteomes" id="UP001556653"/>
    </source>
</evidence>
<keyword evidence="3" id="KW-0804">Transcription</keyword>
<dbReference type="PROSITE" id="PS00622">
    <property type="entry name" value="HTH_LUXR_1"/>
    <property type="match status" value="1"/>
</dbReference>
<sequence length="197" mass="21263">MINALPVHLVDDDAGVAEACRYLLEGLDLDVIYWSRGEDFLAGANLQEPAAVILDMRMPGLDGIAVHERLRAGSACLGVVILTGHGDVDLAVDAMKRGAVDFLQKPVGAEALQQALATAFDRARDYATHRDISARAGQLSDREREIARCVSQGMTNRAIADALHIAVRTVEVHRARVVEKMGAANSAELAALWQRID</sequence>
<dbReference type="InterPro" id="IPR036388">
    <property type="entry name" value="WH-like_DNA-bd_sf"/>
</dbReference>
<dbReference type="InterPro" id="IPR001789">
    <property type="entry name" value="Sig_transdc_resp-reg_receiver"/>
</dbReference>
<dbReference type="PANTHER" id="PTHR44688:SF16">
    <property type="entry name" value="DNA-BINDING TRANSCRIPTIONAL ACTIVATOR DEVR_DOSR"/>
    <property type="match status" value="1"/>
</dbReference>
<gene>
    <name evidence="7" type="ORF">V6X64_01910</name>
</gene>
<dbReference type="SUPFAM" id="SSF46894">
    <property type="entry name" value="C-terminal effector domain of the bipartite response regulators"/>
    <property type="match status" value="1"/>
</dbReference>
<evidence type="ECO:0000259" key="6">
    <source>
        <dbReference type="PROSITE" id="PS50110"/>
    </source>
</evidence>
<keyword evidence="2" id="KW-0238">DNA-binding</keyword>
<evidence type="ECO:0000256" key="3">
    <source>
        <dbReference type="ARBA" id="ARBA00023163"/>
    </source>
</evidence>
<dbReference type="PROSITE" id="PS50043">
    <property type="entry name" value="HTH_LUXR_2"/>
    <property type="match status" value="1"/>
</dbReference>
<dbReference type="Proteomes" id="UP001556653">
    <property type="component" value="Unassembled WGS sequence"/>
</dbReference>
<keyword evidence="1" id="KW-0805">Transcription regulation</keyword>
<evidence type="ECO:0000256" key="4">
    <source>
        <dbReference type="PROSITE-ProRule" id="PRU00169"/>
    </source>
</evidence>
<protein>
    <submittedName>
        <fullName evidence="7">Response regulator</fullName>
    </submittedName>
</protein>
<name>A0ABV3S6L4_9GAMM</name>
<evidence type="ECO:0000313" key="7">
    <source>
        <dbReference type="EMBL" id="MEX0385752.1"/>
    </source>
</evidence>
<evidence type="ECO:0000256" key="2">
    <source>
        <dbReference type="ARBA" id="ARBA00023125"/>
    </source>
</evidence>
<keyword evidence="8" id="KW-1185">Reference proteome</keyword>
<dbReference type="Pfam" id="PF00196">
    <property type="entry name" value="GerE"/>
    <property type="match status" value="1"/>
</dbReference>
<dbReference type="PROSITE" id="PS50110">
    <property type="entry name" value="RESPONSE_REGULATORY"/>
    <property type="match status" value="1"/>
</dbReference>
<comment type="caution">
    <text evidence="7">The sequence shown here is derived from an EMBL/GenBank/DDBJ whole genome shotgun (WGS) entry which is preliminary data.</text>
</comment>